<sequence length="56" mass="5512">MSKLMIAAVVALAAGPALAHSGAHLHPHDGAHWLSVVAALAVLALAGGVALARARK</sequence>
<gene>
    <name evidence="3" type="ORF">QF118_16700</name>
</gene>
<evidence type="ECO:0000313" key="4">
    <source>
        <dbReference type="Proteomes" id="UP001241605"/>
    </source>
</evidence>
<keyword evidence="2" id="KW-0732">Signal</keyword>
<dbReference type="EMBL" id="CP124616">
    <property type="protein sequence ID" value="WGW03544.1"/>
    <property type="molecule type" value="Genomic_DNA"/>
</dbReference>
<organism evidence="3 4">
    <name type="scientific">Tropicibacter oceani</name>
    <dbReference type="NCBI Taxonomy" id="3058420"/>
    <lineage>
        <taxon>Bacteria</taxon>
        <taxon>Pseudomonadati</taxon>
        <taxon>Pseudomonadota</taxon>
        <taxon>Alphaproteobacteria</taxon>
        <taxon>Rhodobacterales</taxon>
        <taxon>Roseobacteraceae</taxon>
        <taxon>Tropicibacter</taxon>
    </lineage>
</organism>
<keyword evidence="1" id="KW-1133">Transmembrane helix</keyword>
<protein>
    <recommendedName>
        <fullName evidence="5">Peptidase M23</fullName>
    </recommendedName>
</protein>
<keyword evidence="1" id="KW-0812">Transmembrane</keyword>
<proteinExistence type="predicted"/>
<feature type="transmembrane region" description="Helical" evidence="1">
    <location>
        <begin position="31"/>
        <end position="52"/>
    </location>
</feature>
<dbReference type="Proteomes" id="UP001241605">
    <property type="component" value="Chromosome"/>
</dbReference>
<keyword evidence="4" id="KW-1185">Reference proteome</keyword>
<accession>A0ABY8QG03</accession>
<feature type="signal peptide" evidence="2">
    <location>
        <begin position="1"/>
        <end position="19"/>
    </location>
</feature>
<name>A0ABY8QG03_9RHOB</name>
<dbReference type="RefSeq" id="WP_282300176.1">
    <property type="nucleotide sequence ID" value="NZ_CP124616.1"/>
</dbReference>
<reference evidence="3 4" key="1">
    <citation type="submission" date="2023-05" db="EMBL/GenBank/DDBJ databases">
        <title>YMD87, complete Genome.</title>
        <authorList>
            <person name="Zhang J."/>
            <person name="Xu X."/>
        </authorList>
    </citation>
    <scope>NUCLEOTIDE SEQUENCE [LARGE SCALE GENOMIC DNA]</scope>
    <source>
        <strain evidence="3 4">YMD87</strain>
    </source>
</reference>
<keyword evidence="1" id="KW-0472">Membrane</keyword>
<evidence type="ECO:0000313" key="3">
    <source>
        <dbReference type="EMBL" id="WGW03544.1"/>
    </source>
</evidence>
<feature type="chain" id="PRO_5045347788" description="Peptidase M23" evidence="2">
    <location>
        <begin position="20"/>
        <end position="56"/>
    </location>
</feature>
<evidence type="ECO:0000256" key="1">
    <source>
        <dbReference type="SAM" id="Phobius"/>
    </source>
</evidence>
<evidence type="ECO:0008006" key="5">
    <source>
        <dbReference type="Google" id="ProtNLM"/>
    </source>
</evidence>
<evidence type="ECO:0000256" key="2">
    <source>
        <dbReference type="SAM" id="SignalP"/>
    </source>
</evidence>